<dbReference type="InterPro" id="IPR035905">
    <property type="entry name" value="Barstar-like_sf"/>
</dbReference>
<dbReference type="SUPFAM" id="SSF52038">
    <property type="entry name" value="Barstar-related"/>
    <property type="match status" value="1"/>
</dbReference>
<evidence type="ECO:0000313" key="4">
    <source>
        <dbReference type="Proteomes" id="UP000252357"/>
    </source>
</evidence>
<sequence length="178" mass="19418">MTPKPPASITTRPIITNVFYGFSKCPRRDAMSTSHTIPTKHDYSALSALPLTLLEPLGERPLAGLKQAALAGQQQWLYADLSKCRSLSAILHRLQDLFRLPADFGHNLDALYDSLLDIPAPVPAPGLTPGFVVVLESILSAVPKTDRQALLAVFEQVAADFAARGVAYRLYYSQADQD</sequence>
<proteinExistence type="inferred from homology"/>
<dbReference type="Pfam" id="PF01337">
    <property type="entry name" value="Barstar"/>
    <property type="match status" value="1"/>
</dbReference>
<dbReference type="Proteomes" id="UP000252357">
    <property type="component" value="Unassembled WGS sequence"/>
</dbReference>
<gene>
    <name evidence="3" type="ORF">DU000_07710</name>
</gene>
<reference evidence="3 4" key="1">
    <citation type="journal article" date="2018" name="Int. J. Syst. Evol. Microbiol.">
        <title>Parvibium lacunae gen. nov., sp. nov., a new member of the family Alcaligenaceae isolated from a freshwater pond.</title>
        <authorList>
            <person name="Chen W.M."/>
            <person name="Xie P.B."/>
            <person name="Hsu M.Y."/>
            <person name="Sheu S.Y."/>
        </authorList>
    </citation>
    <scope>NUCLEOTIDE SEQUENCE [LARGE SCALE GENOMIC DNA]</scope>
    <source>
        <strain evidence="3 4">KMB9</strain>
    </source>
</reference>
<feature type="domain" description="Barstar (barnase inhibitor)" evidence="2">
    <location>
        <begin position="77"/>
        <end position="172"/>
    </location>
</feature>
<protein>
    <recommendedName>
        <fullName evidence="2">Barstar (barnase inhibitor) domain-containing protein</fullName>
    </recommendedName>
</protein>
<name>A0A368L1A6_9BURK</name>
<comment type="similarity">
    <text evidence="1">Belongs to the barstar family.</text>
</comment>
<dbReference type="Gene3D" id="3.30.370.10">
    <property type="entry name" value="Barstar-like"/>
    <property type="match status" value="1"/>
</dbReference>
<evidence type="ECO:0000256" key="1">
    <source>
        <dbReference type="ARBA" id="ARBA00006845"/>
    </source>
</evidence>
<dbReference type="AlphaFoldDB" id="A0A368L1A6"/>
<dbReference type="InterPro" id="IPR000468">
    <property type="entry name" value="Barstar"/>
</dbReference>
<accession>A0A368L1A6</accession>
<evidence type="ECO:0000259" key="2">
    <source>
        <dbReference type="Pfam" id="PF01337"/>
    </source>
</evidence>
<organism evidence="3 4">
    <name type="scientific">Parvibium lacunae</name>
    <dbReference type="NCBI Taxonomy" id="1888893"/>
    <lineage>
        <taxon>Bacteria</taxon>
        <taxon>Pseudomonadati</taxon>
        <taxon>Pseudomonadota</taxon>
        <taxon>Betaproteobacteria</taxon>
        <taxon>Burkholderiales</taxon>
        <taxon>Alcaligenaceae</taxon>
        <taxon>Parvibium</taxon>
    </lineage>
</organism>
<keyword evidence="4" id="KW-1185">Reference proteome</keyword>
<comment type="caution">
    <text evidence="3">The sequence shown here is derived from an EMBL/GenBank/DDBJ whole genome shotgun (WGS) entry which is preliminary data.</text>
</comment>
<evidence type="ECO:0000313" key="3">
    <source>
        <dbReference type="EMBL" id="RCS57346.1"/>
    </source>
</evidence>
<dbReference type="EMBL" id="QPGB01000003">
    <property type="protein sequence ID" value="RCS57346.1"/>
    <property type="molecule type" value="Genomic_DNA"/>
</dbReference>